<evidence type="ECO:0000256" key="2">
    <source>
        <dbReference type="SAM" id="Phobius"/>
    </source>
</evidence>
<feature type="region of interest" description="Disordered" evidence="1">
    <location>
        <begin position="77"/>
        <end position="188"/>
    </location>
</feature>
<feature type="compositionally biased region" description="Low complexity" evidence="1">
    <location>
        <begin position="170"/>
        <end position="180"/>
    </location>
</feature>
<feature type="transmembrane region" description="Helical" evidence="2">
    <location>
        <begin position="421"/>
        <end position="442"/>
    </location>
</feature>
<keyword evidence="4" id="KW-1185">Reference proteome</keyword>
<dbReference type="InterPro" id="IPR029787">
    <property type="entry name" value="Nucleotide_cyclase"/>
</dbReference>
<dbReference type="InParanoid" id="A0A1Z5JYJ5"/>
<feature type="compositionally biased region" description="Polar residues" evidence="1">
    <location>
        <begin position="84"/>
        <end position="97"/>
    </location>
</feature>
<feature type="transmembrane region" description="Helical" evidence="2">
    <location>
        <begin position="655"/>
        <end position="673"/>
    </location>
</feature>
<dbReference type="OrthoDB" id="60033at2759"/>
<keyword evidence="2" id="KW-1133">Transmembrane helix</keyword>
<protein>
    <submittedName>
        <fullName evidence="3">Uncharacterized protein</fullName>
    </submittedName>
</protein>
<gene>
    <name evidence="3" type="ORF">FisN_8Hh104</name>
</gene>
<dbReference type="PANTHER" id="PTHR43336">
    <property type="entry name" value="OXYGEN SENSOR HISTIDINE KINASE RESPONSE REGULATOR DEVS/DOSS"/>
    <property type="match status" value="1"/>
</dbReference>
<dbReference type="PANTHER" id="PTHR43336:SF3">
    <property type="entry name" value="GUANYLATE CYCLASE DOMAIN-CONTAINING PROTEIN"/>
    <property type="match status" value="1"/>
</dbReference>
<feature type="transmembrane region" description="Helical" evidence="2">
    <location>
        <begin position="448"/>
        <end position="467"/>
    </location>
</feature>
<accession>A0A1Z5JYJ5</accession>
<dbReference type="EMBL" id="BDSP01000133">
    <property type="protein sequence ID" value="GAX18888.1"/>
    <property type="molecule type" value="Genomic_DNA"/>
</dbReference>
<dbReference type="Proteomes" id="UP000198406">
    <property type="component" value="Unassembled WGS sequence"/>
</dbReference>
<reference evidence="3 4" key="1">
    <citation type="journal article" date="2015" name="Plant Cell">
        <title>Oil accumulation by the oleaginous diatom Fistulifera solaris as revealed by the genome and transcriptome.</title>
        <authorList>
            <person name="Tanaka T."/>
            <person name="Maeda Y."/>
            <person name="Veluchamy A."/>
            <person name="Tanaka M."/>
            <person name="Abida H."/>
            <person name="Marechal E."/>
            <person name="Bowler C."/>
            <person name="Muto M."/>
            <person name="Sunaga Y."/>
            <person name="Tanaka M."/>
            <person name="Yoshino T."/>
            <person name="Taniguchi T."/>
            <person name="Fukuda Y."/>
            <person name="Nemoto M."/>
            <person name="Matsumoto M."/>
            <person name="Wong P.S."/>
            <person name="Aburatani S."/>
            <person name="Fujibuchi W."/>
        </authorList>
    </citation>
    <scope>NUCLEOTIDE SEQUENCE [LARGE SCALE GENOMIC DNA]</scope>
    <source>
        <strain evidence="3 4">JPCC DA0580</strain>
    </source>
</reference>
<evidence type="ECO:0000313" key="3">
    <source>
        <dbReference type="EMBL" id="GAX18888.1"/>
    </source>
</evidence>
<evidence type="ECO:0000313" key="4">
    <source>
        <dbReference type="Proteomes" id="UP000198406"/>
    </source>
</evidence>
<name>A0A1Z5JYJ5_FISSO</name>
<proteinExistence type="predicted"/>
<feature type="transmembrane region" description="Helical" evidence="2">
    <location>
        <begin position="499"/>
        <end position="520"/>
    </location>
</feature>
<keyword evidence="2" id="KW-0472">Membrane</keyword>
<keyword evidence="2" id="KW-0812">Transmembrane</keyword>
<dbReference type="SUPFAM" id="SSF55073">
    <property type="entry name" value="Nucleotide cyclase"/>
    <property type="match status" value="1"/>
</dbReference>
<organism evidence="3 4">
    <name type="scientific">Fistulifera solaris</name>
    <name type="common">Oleaginous diatom</name>
    <dbReference type="NCBI Taxonomy" id="1519565"/>
    <lineage>
        <taxon>Eukaryota</taxon>
        <taxon>Sar</taxon>
        <taxon>Stramenopiles</taxon>
        <taxon>Ochrophyta</taxon>
        <taxon>Bacillariophyta</taxon>
        <taxon>Bacillariophyceae</taxon>
        <taxon>Bacillariophycidae</taxon>
        <taxon>Naviculales</taxon>
        <taxon>Naviculaceae</taxon>
        <taxon>Fistulifera</taxon>
    </lineage>
</organism>
<evidence type="ECO:0000256" key="1">
    <source>
        <dbReference type="SAM" id="MobiDB-lite"/>
    </source>
</evidence>
<dbReference type="Gene3D" id="3.30.70.1230">
    <property type="entry name" value="Nucleotide cyclase"/>
    <property type="match status" value="1"/>
</dbReference>
<sequence length="1362" mass="153099">MEELSYSENVDESEECSERMFHGSIKMNDMYDDEEAYDMMDYGEVSPEPIESEVIYDAPFVDAGLDPLFEVSENTLSYDEEGTTDPQTIRPSSQPGNSAERKFASSFSGGGSEPFSILPGRKGDNLQSSRQEPRRRITISGPGNNESDLPLRSSRRRNLYRPSLTESLADSSVSSDGNDSSRPKSRNATVFAVSRISTRRNTLKRETSKDSLTAAVDRLAENNNDWENVAAAAAVVAASTHTLAKRSLVQFGRGDHVLVMLTLLNITNQLDDKDMFTTDPVNCFGYAAGEGTNEAQRHGPYKYLLCQVQTVHFDEDERYYTVTRMDTGSQQRADPGWMEPIKDPRAIESALRAARRTPRTQDAPKAETPGLCFWLAVSPLRFLTTKALPFYKHTKRSTKRLVESIVHGKDGYELRFRCTAINFLVLCSLIYLFIDVVALAFLSTETDFAVSVVASFVWVVLLLELLFECMIRPSNYFSLIETDKAYAPLTARNINRFHLGFELIALLMFVPSMLCIMTDYCEENIWLNGVEAALSAVKSENAWRAAIGRFNLNLTFLRCFGLVRHWKQMWIAHTLEGKDSSQNNFTRKLFLMDHDHGKRVKKRFSKAKANEEDDETEITVDKDVELKSQSKENDQQLKNAATIGTALTVLNSHRALFILLAVVAILPSITTLWKQNPLGTKSLDLLMAYNIAANSTDDCEFLQQAVSSWLSSVAIVSDSYVKTGNYKLVEDVYVLWAEMRPVRCDWQRNDGVITNCDSFDVQVPGIALACDLWNLTMRDSPDGVTNNYLASQIGIRTGEALDLEKRTWGMSDFDGSIEENVYYVRSVFNESHAVALAHLSLFLQLFGLLMLSLVGLTVLREDAGRLVLGPLQRMLKIVVRYAENPLSQSAQRSGQRLDEKENESKEELGNYETEQLINAIAKIADLLRKCWGVAGAGIISSNLARTKDGKTVVFNPTVPGKSVYALFGFVAINDFSKQLRVLGDDVMKLINDVARVVHDEVFRWALNDSGQCNKNLGAAFLMVFRIGDFSEVHEKQRRAAAVVFKGQQKKSVRSRKQRSKYRRSSTKQIEGGPALQLASLPGIQSFADRALLGLLKSFAGIHRDKHLREWEGDWRLGAGVGAFKVSVIYGMDAGWAVEGAVGSEYKIDATYLSPHVNMASRMMSACKQYGVTMLMSQAVEELLSRTARSKLRHLDTVYVKGSSVAQRIYTYDCRFDGVDYFLYERTPEQADAEAAAYTQSIWDTDQDLQGMRQHVGDDFMEKFSDGVQHYLDGRWTEAVELLQDADDLMLRKVLDEGYVDHKADDFGGKLFDRNGQSEFDDEINRIRNDFGDGPCKCLVQYMLRRKCKPPSDWNGVRALMSK</sequence>
<comment type="caution">
    <text evidence="3">The sequence shown here is derived from an EMBL/GenBank/DDBJ whole genome shotgun (WGS) entry which is preliminary data.</text>
</comment>